<dbReference type="RefSeq" id="WP_265047626.1">
    <property type="nucleotide sequence ID" value="NZ_CP100390.1"/>
</dbReference>
<evidence type="ECO:0000259" key="5">
    <source>
        <dbReference type="PROSITE" id="PS51078"/>
    </source>
</evidence>
<dbReference type="InterPro" id="IPR014757">
    <property type="entry name" value="Tscrpt_reg_IclR_C"/>
</dbReference>
<sequence length="254" mass="27781">MAKPEQDKQGGIQVIARAASILRSLAIQPKGKSLAEIAKEIDLPRSTVQRIVHALEMEGLTESVGPGGGFRIGPAVSRLVQHCQQDISDIVRPLLQQLSDDLQESVVLCHIEHQQVGVLERVVADQPLRVVFPVGCIRVPMHLTAAGKVLLAGLSPEERQQILPDNLPRNTCNSKDRATLLTELERVAKVGYAVDHEEFAEGIIGFAVRLDTYLGQFAVAVVVPSHRVDGEQRFVDALFDCKAQIERKISIKVG</sequence>
<evidence type="ECO:0000313" key="7">
    <source>
        <dbReference type="Proteomes" id="UP001163739"/>
    </source>
</evidence>
<dbReference type="PROSITE" id="PS51078">
    <property type="entry name" value="ICLR_ED"/>
    <property type="match status" value="1"/>
</dbReference>
<proteinExistence type="predicted"/>
<dbReference type="InterPro" id="IPR036388">
    <property type="entry name" value="WH-like_DNA-bd_sf"/>
</dbReference>
<reference evidence="6" key="1">
    <citation type="submission" date="2022-06" db="EMBL/GenBank/DDBJ databases">
        <title>Alkalimarinus sp. nov., isolated from gut of a Alitta virens.</title>
        <authorList>
            <person name="Yang A.I."/>
            <person name="Shin N.-R."/>
        </authorList>
    </citation>
    <scope>NUCLEOTIDE SEQUENCE</scope>
    <source>
        <strain evidence="6">A2M4</strain>
    </source>
</reference>
<dbReference type="InterPro" id="IPR005471">
    <property type="entry name" value="Tscrpt_reg_IclR_N"/>
</dbReference>
<dbReference type="InterPro" id="IPR036390">
    <property type="entry name" value="WH_DNA-bd_sf"/>
</dbReference>
<evidence type="ECO:0000256" key="2">
    <source>
        <dbReference type="ARBA" id="ARBA00023125"/>
    </source>
</evidence>
<keyword evidence="7" id="KW-1185">Reference proteome</keyword>
<keyword evidence="2" id="KW-0238">DNA-binding</keyword>
<dbReference type="Gene3D" id="1.10.10.10">
    <property type="entry name" value="Winged helix-like DNA-binding domain superfamily/Winged helix DNA-binding domain"/>
    <property type="match status" value="1"/>
</dbReference>
<dbReference type="PROSITE" id="PS51077">
    <property type="entry name" value="HTH_ICLR"/>
    <property type="match status" value="1"/>
</dbReference>
<gene>
    <name evidence="6" type="ORF">NKI27_19155</name>
</gene>
<dbReference type="InterPro" id="IPR050707">
    <property type="entry name" value="HTH_MetabolicPath_Reg"/>
</dbReference>
<evidence type="ECO:0000259" key="4">
    <source>
        <dbReference type="PROSITE" id="PS51077"/>
    </source>
</evidence>
<evidence type="ECO:0000313" key="6">
    <source>
        <dbReference type="EMBL" id="UZE96139.1"/>
    </source>
</evidence>
<protein>
    <submittedName>
        <fullName evidence="6">IclR family transcriptional regulator</fullName>
    </submittedName>
</protein>
<accession>A0ABY6N2A7</accession>
<dbReference type="Gene3D" id="3.30.450.40">
    <property type="match status" value="1"/>
</dbReference>
<dbReference type="SUPFAM" id="SSF46785">
    <property type="entry name" value="Winged helix' DNA-binding domain"/>
    <property type="match status" value="1"/>
</dbReference>
<organism evidence="6 7">
    <name type="scientific">Alkalimarinus alittae</name>
    <dbReference type="NCBI Taxonomy" id="2961619"/>
    <lineage>
        <taxon>Bacteria</taxon>
        <taxon>Pseudomonadati</taxon>
        <taxon>Pseudomonadota</taxon>
        <taxon>Gammaproteobacteria</taxon>
        <taxon>Alteromonadales</taxon>
        <taxon>Alteromonadaceae</taxon>
        <taxon>Alkalimarinus</taxon>
    </lineage>
</organism>
<dbReference type="InterPro" id="IPR029016">
    <property type="entry name" value="GAF-like_dom_sf"/>
</dbReference>
<keyword evidence="1" id="KW-0805">Transcription regulation</keyword>
<dbReference type="PANTHER" id="PTHR30136:SF35">
    <property type="entry name" value="HTH-TYPE TRANSCRIPTIONAL REGULATOR RV1719"/>
    <property type="match status" value="1"/>
</dbReference>
<evidence type="ECO:0000256" key="1">
    <source>
        <dbReference type="ARBA" id="ARBA00023015"/>
    </source>
</evidence>
<keyword evidence="3" id="KW-0804">Transcription</keyword>
<dbReference type="Pfam" id="PF01614">
    <property type="entry name" value="IclR_C"/>
    <property type="match status" value="1"/>
</dbReference>
<dbReference type="PANTHER" id="PTHR30136">
    <property type="entry name" value="HELIX-TURN-HELIX TRANSCRIPTIONAL REGULATOR, ICLR FAMILY"/>
    <property type="match status" value="1"/>
</dbReference>
<feature type="domain" description="IclR-ED" evidence="5">
    <location>
        <begin position="68"/>
        <end position="254"/>
    </location>
</feature>
<dbReference type="Proteomes" id="UP001163739">
    <property type="component" value="Chromosome"/>
</dbReference>
<dbReference type="SUPFAM" id="SSF55781">
    <property type="entry name" value="GAF domain-like"/>
    <property type="match status" value="1"/>
</dbReference>
<dbReference type="Pfam" id="PF09339">
    <property type="entry name" value="HTH_IclR"/>
    <property type="match status" value="1"/>
</dbReference>
<evidence type="ECO:0000256" key="3">
    <source>
        <dbReference type="ARBA" id="ARBA00023163"/>
    </source>
</evidence>
<dbReference type="SMART" id="SM00346">
    <property type="entry name" value="HTH_ICLR"/>
    <property type="match status" value="1"/>
</dbReference>
<dbReference type="EMBL" id="CP100390">
    <property type="protein sequence ID" value="UZE96139.1"/>
    <property type="molecule type" value="Genomic_DNA"/>
</dbReference>
<feature type="domain" description="HTH iclR-type" evidence="4">
    <location>
        <begin position="12"/>
        <end position="74"/>
    </location>
</feature>
<name>A0ABY6N2A7_9ALTE</name>